<gene>
    <name evidence="8" type="primary">mtnN</name>
    <name evidence="8" type="ORF">HMPREF0620_0326</name>
</gene>
<dbReference type="GO" id="GO:0008782">
    <property type="term" value="F:adenosylhomocysteine nucleosidase activity"/>
    <property type="evidence" value="ECO:0007669"/>
    <property type="project" value="UniProtKB-EC"/>
</dbReference>
<dbReference type="EC" id="3.2.2.9" evidence="2"/>
<dbReference type="GO" id="GO:0009164">
    <property type="term" value="P:nucleoside catabolic process"/>
    <property type="evidence" value="ECO:0007669"/>
    <property type="project" value="InterPro"/>
</dbReference>
<keyword evidence="3" id="KW-0028">Amino-acid biosynthesis</keyword>
<protein>
    <recommendedName>
        <fullName evidence="2">adenosylhomocysteine nucleosidase</fullName>
        <ecNumber evidence="2">3.2.2.9</ecNumber>
    </recommendedName>
</protein>
<dbReference type="NCBIfam" id="TIGR01704">
    <property type="entry name" value="MTA_SAH-Nsdase"/>
    <property type="match status" value="1"/>
</dbReference>
<dbReference type="Gene3D" id="3.40.50.1580">
    <property type="entry name" value="Nucleoside phosphorylase domain"/>
    <property type="match status" value="1"/>
</dbReference>
<dbReference type="GO" id="GO:0008930">
    <property type="term" value="F:methylthioadenosine nucleosidase activity"/>
    <property type="evidence" value="ECO:0007669"/>
    <property type="project" value="InterPro"/>
</dbReference>
<evidence type="ECO:0000256" key="1">
    <source>
        <dbReference type="ARBA" id="ARBA00004945"/>
    </source>
</evidence>
<dbReference type="GO" id="GO:0019284">
    <property type="term" value="P:L-methionine salvage from S-adenosylmethionine"/>
    <property type="evidence" value="ECO:0007669"/>
    <property type="project" value="TreeGrafter"/>
</dbReference>
<accession>E6K0I3</accession>
<organism evidence="8 9">
    <name type="scientific">Parascardovia denticolens DSM 10105 = JCM 12538</name>
    <dbReference type="NCBI Taxonomy" id="864564"/>
    <lineage>
        <taxon>Bacteria</taxon>
        <taxon>Bacillati</taxon>
        <taxon>Actinomycetota</taxon>
        <taxon>Actinomycetes</taxon>
        <taxon>Bifidobacteriales</taxon>
        <taxon>Bifidobacteriaceae</taxon>
        <taxon>Parascardovia</taxon>
    </lineage>
</organism>
<dbReference type="HOGENOM" id="CLU_031248_2_0_11"/>
<proteinExistence type="predicted"/>
<dbReference type="PANTHER" id="PTHR46832">
    <property type="entry name" value="5'-METHYLTHIOADENOSINE/S-ADENOSYLHOMOCYSTEINE NUCLEOSIDASE"/>
    <property type="match status" value="1"/>
</dbReference>
<dbReference type="Proteomes" id="UP000004946">
    <property type="component" value="Chromosome"/>
</dbReference>
<dbReference type="Pfam" id="PF01048">
    <property type="entry name" value="PNP_UDP_1"/>
    <property type="match status" value="1"/>
</dbReference>
<dbReference type="EMBL" id="AEON01000001">
    <property type="protein sequence ID" value="EFT83321.1"/>
    <property type="molecule type" value="Genomic_DNA"/>
</dbReference>
<evidence type="ECO:0000256" key="6">
    <source>
        <dbReference type="SAM" id="MobiDB-lite"/>
    </source>
</evidence>
<dbReference type="InterPro" id="IPR000845">
    <property type="entry name" value="Nucleoside_phosphorylase_d"/>
</dbReference>
<keyword evidence="8" id="KW-0326">Glycosidase</keyword>
<dbReference type="PANTHER" id="PTHR46832:SF1">
    <property type="entry name" value="5'-METHYLTHIOADENOSINE_S-ADENOSYLHOMOCYSTEINE NUCLEOSIDASE"/>
    <property type="match status" value="1"/>
</dbReference>
<dbReference type="CDD" id="cd09008">
    <property type="entry name" value="MTAN"/>
    <property type="match status" value="1"/>
</dbReference>
<feature type="region of interest" description="Disordered" evidence="6">
    <location>
        <begin position="1"/>
        <end position="23"/>
    </location>
</feature>
<keyword evidence="5" id="KW-0486">Methionine biosynthesis</keyword>
<comment type="pathway">
    <text evidence="1">Amino-acid biosynthesis; L-methionine biosynthesis via salvage pathway; S-methyl-5-thio-alpha-D-ribose 1-phosphate from S-methyl-5'-thioadenosine (hydrolase route): step 1/2.</text>
</comment>
<evidence type="ECO:0000256" key="2">
    <source>
        <dbReference type="ARBA" id="ARBA00011974"/>
    </source>
</evidence>
<dbReference type="InterPro" id="IPR035994">
    <property type="entry name" value="Nucleoside_phosphorylase_sf"/>
</dbReference>
<name>E6K0I3_PARDN</name>
<dbReference type="AlphaFoldDB" id="E6K0I3"/>
<reference evidence="8 9" key="1">
    <citation type="submission" date="2010-12" db="EMBL/GenBank/DDBJ databases">
        <authorList>
            <person name="Muzny D."/>
            <person name="Qin X."/>
            <person name="Buhay C."/>
            <person name="Dugan-Rocha S."/>
            <person name="Ding Y."/>
            <person name="Chen G."/>
            <person name="Hawes A."/>
            <person name="Holder M."/>
            <person name="Jhangiani S."/>
            <person name="Johnson A."/>
            <person name="Khan Z."/>
            <person name="Li Z."/>
            <person name="Liu W."/>
            <person name="Liu X."/>
            <person name="Perez L."/>
            <person name="Shen H."/>
            <person name="Wang Q."/>
            <person name="Watt J."/>
            <person name="Xi L."/>
            <person name="Xin Y."/>
            <person name="Zhou J."/>
            <person name="Deng J."/>
            <person name="Jiang H."/>
            <person name="Liu Y."/>
            <person name="Qu J."/>
            <person name="Song X.-Z."/>
            <person name="Zhang L."/>
            <person name="Villasana D."/>
            <person name="Johnson A."/>
            <person name="Liu J."/>
            <person name="Liyanage D."/>
            <person name="Lorensuhewa L."/>
            <person name="Robinson T."/>
            <person name="Song A."/>
            <person name="Song B.-B."/>
            <person name="Dinh H."/>
            <person name="Thornton R."/>
            <person name="Coyle M."/>
            <person name="Francisco L."/>
            <person name="Jackson L."/>
            <person name="Javaid M."/>
            <person name="Korchina V."/>
            <person name="Kovar C."/>
            <person name="Mata R."/>
            <person name="Mathew T."/>
            <person name="Ngo R."/>
            <person name="Nguyen L."/>
            <person name="Nguyen N."/>
            <person name="Okwuonu G."/>
            <person name="Ongeri F."/>
            <person name="Pham C."/>
            <person name="Simmons D."/>
            <person name="Wilczek-Boney K."/>
            <person name="Hale W."/>
            <person name="Jakkamsetti A."/>
            <person name="Pham P."/>
            <person name="Ruth R."/>
            <person name="San Lucas F."/>
            <person name="Warren J."/>
            <person name="Zhang J."/>
            <person name="Zhao Z."/>
            <person name="Zhou C."/>
            <person name="Zhu D."/>
            <person name="Lee S."/>
            <person name="Bess C."/>
            <person name="Blankenburg K."/>
            <person name="Forbes L."/>
            <person name="Fu Q."/>
            <person name="Gubbala S."/>
            <person name="Hirani K."/>
            <person name="Jayaseelan J.C."/>
            <person name="Lara F."/>
            <person name="Munidasa M."/>
            <person name="Palculict T."/>
            <person name="Patil S."/>
            <person name="Pu L.-L."/>
            <person name="Saada N."/>
            <person name="Tang L."/>
            <person name="Weissenberger G."/>
            <person name="Zhu Y."/>
            <person name="Hemphill L."/>
            <person name="Shang Y."/>
            <person name="Youmans B."/>
            <person name="Ayvaz T."/>
            <person name="Ross M."/>
            <person name="Santibanez J."/>
            <person name="Aqrawi P."/>
            <person name="Gross S."/>
            <person name="Joshi V."/>
            <person name="Fowler G."/>
            <person name="Nazareth L."/>
            <person name="Reid J."/>
            <person name="Worley K."/>
            <person name="Petrosino J."/>
            <person name="Highlander S."/>
            <person name="Gibbs R."/>
        </authorList>
    </citation>
    <scope>NUCLEOTIDE SEQUENCE [LARGE SCALE GENOMIC DNA]</scope>
    <source>
        <strain evidence="8 9">DSM 10105</strain>
    </source>
</reference>
<dbReference type="GO" id="GO:0005829">
    <property type="term" value="C:cytosol"/>
    <property type="evidence" value="ECO:0007669"/>
    <property type="project" value="TreeGrafter"/>
</dbReference>
<evidence type="ECO:0000256" key="5">
    <source>
        <dbReference type="ARBA" id="ARBA00023167"/>
    </source>
</evidence>
<evidence type="ECO:0000256" key="4">
    <source>
        <dbReference type="ARBA" id="ARBA00022801"/>
    </source>
</evidence>
<dbReference type="SUPFAM" id="SSF53167">
    <property type="entry name" value="Purine and uridine phosphorylases"/>
    <property type="match status" value="1"/>
</dbReference>
<sequence length="264" mass="28691">MKSITRPMTIDNEGDTVNESQQTQADQRTKIVAVIGALAEEVDLIARSLEDVRRFHQSGLDVVDGLIPLPTAGQGEEQGRIRLVATVAGMGLVNAAATTQFLIDYGRPEAIIFSGIAGNLTPDLHINDVVLGKTVRYLDSDMKLISESYPALEEFHSDPRLLDLASQVLDRRGIRYIQGVIASGNRFIEGDQKVEDVKSQTGANAAEMEGAAVLHIAAKNDIPALIIRALSDNADTEYETFKEFDISAYADTAAQIVVELVRKL</sequence>
<evidence type="ECO:0000259" key="7">
    <source>
        <dbReference type="Pfam" id="PF01048"/>
    </source>
</evidence>
<comment type="caution">
    <text evidence="8">The sequence shown here is derived from an EMBL/GenBank/DDBJ whole genome shotgun (WGS) entry which is preliminary data.</text>
</comment>
<dbReference type="InterPro" id="IPR010049">
    <property type="entry name" value="MTA_SAH_Nsdase"/>
</dbReference>
<dbReference type="GO" id="GO:0019509">
    <property type="term" value="P:L-methionine salvage from methylthioadenosine"/>
    <property type="evidence" value="ECO:0007669"/>
    <property type="project" value="UniProtKB-UniPathway"/>
</dbReference>
<keyword evidence="9" id="KW-1185">Reference proteome</keyword>
<dbReference type="eggNOG" id="COG0775">
    <property type="taxonomic scope" value="Bacteria"/>
</dbReference>
<evidence type="ECO:0000313" key="9">
    <source>
        <dbReference type="Proteomes" id="UP000004946"/>
    </source>
</evidence>
<evidence type="ECO:0000256" key="3">
    <source>
        <dbReference type="ARBA" id="ARBA00022605"/>
    </source>
</evidence>
<evidence type="ECO:0000313" key="8">
    <source>
        <dbReference type="EMBL" id="EFT83321.1"/>
    </source>
</evidence>
<keyword evidence="4 8" id="KW-0378">Hydrolase</keyword>
<dbReference type="UniPathway" id="UPA00904">
    <property type="reaction ID" value="UER00871"/>
</dbReference>
<feature type="domain" description="Nucleoside phosphorylase" evidence="7">
    <location>
        <begin position="32"/>
        <end position="262"/>
    </location>
</feature>